<accession>A0A8D3DRP5</accession>
<name>A0A8D3DRP5_SCOMX</name>
<evidence type="ECO:0000313" key="2">
    <source>
        <dbReference type="Proteomes" id="UP000694558"/>
    </source>
</evidence>
<dbReference type="Proteomes" id="UP000694558">
    <property type="component" value="Chromosome 12"/>
</dbReference>
<reference evidence="1" key="1">
    <citation type="submission" date="2023-05" db="EMBL/GenBank/DDBJ databases">
        <title>High-quality long-read genome of Scophthalmus maximus.</title>
        <authorList>
            <person name="Lien S."/>
            <person name="Martinez P."/>
        </authorList>
    </citation>
    <scope>NUCLEOTIDE SEQUENCE [LARGE SCALE GENOMIC DNA]</scope>
</reference>
<dbReference type="Ensembl" id="ENSSMAT00000045057.1">
    <property type="protein sequence ID" value="ENSSMAP00000062204.1"/>
    <property type="gene ID" value="ENSSMAG00000026117.1"/>
</dbReference>
<dbReference type="AlphaFoldDB" id="A0A8D3DRP5"/>
<protein>
    <submittedName>
        <fullName evidence="1">Uncharacterized protein</fullName>
    </submittedName>
</protein>
<sequence>MVSIIALFSSDLTKSRGANQRNPLPHWSAGLQGIPQLRLRICPPPHSPVCPWAPLQSPSPPRILRPTWQSEVCSCHVPTACQQALSQYLTLVQVSLVWAVLIQAETLRREWRDTRRPAPPRRSESTRYTHLFHPEVERQLGYSGLMMTV</sequence>
<evidence type="ECO:0000313" key="1">
    <source>
        <dbReference type="Ensembl" id="ENSSMAP00000062204.1"/>
    </source>
</evidence>
<reference evidence="1" key="2">
    <citation type="submission" date="2025-08" db="UniProtKB">
        <authorList>
            <consortium name="Ensembl"/>
        </authorList>
    </citation>
    <scope>IDENTIFICATION</scope>
</reference>
<proteinExistence type="predicted"/>
<organism evidence="1 2">
    <name type="scientific">Scophthalmus maximus</name>
    <name type="common">Turbot</name>
    <name type="synonym">Psetta maxima</name>
    <dbReference type="NCBI Taxonomy" id="52904"/>
    <lineage>
        <taxon>Eukaryota</taxon>
        <taxon>Metazoa</taxon>
        <taxon>Chordata</taxon>
        <taxon>Craniata</taxon>
        <taxon>Vertebrata</taxon>
        <taxon>Euteleostomi</taxon>
        <taxon>Actinopterygii</taxon>
        <taxon>Neopterygii</taxon>
        <taxon>Teleostei</taxon>
        <taxon>Neoteleostei</taxon>
        <taxon>Acanthomorphata</taxon>
        <taxon>Carangaria</taxon>
        <taxon>Pleuronectiformes</taxon>
        <taxon>Pleuronectoidei</taxon>
        <taxon>Scophthalmidae</taxon>
        <taxon>Scophthalmus</taxon>
    </lineage>
</organism>